<dbReference type="InterPro" id="IPR011993">
    <property type="entry name" value="PH-like_dom_sf"/>
</dbReference>
<feature type="domain" description="IRS-type PTB" evidence="2">
    <location>
        <begin position="112"/>
        <end position="217"/>
    </location>
</feature>
<evidence type="ECO:0000313" key="5">
    <source>
        <dbReference type="RefSeq" id="XP_052755129.1"/>
    </source>
</evidence>
<feature type="compositionally biased region" description="Low complexity" evidence="1">
    <location>
        <begin position="699"/>
        <end position="711"/>
    </location>
</feature>
<dbReference type="PROSITE" id="PS51064">
    <property type="entry name" value="IRS_PTB"/>
    <property type="match status" value="1"/>
</dbReference>
<feature type="compositionally biased region" description="Low complexity" evidence="1">
    <location>
        <begin position="599"/>
        <end position="610"/>
    </location>
</feature>
<keyword evidence="3" id="KW-1185">Reference proteome</keyword>
<dbReference type="Proteomes" id="UP001652740">
    <property type="component" value="Unplaced"/>
</dbReference>
<feature type="compositionally biased region" description="Basic and acidic residues" evidence="1">
    <location>
        <begin position="835"/>
        <end position="849"/>
    </location>
</feature>
<dbReference type="RefSeq" id="XP_052755129.1">
    <property type="nucleotide sequence ID" value="XM_052899169.1"/>
</dbReference>
<evidence type="ECO:0000256" key="1">
    <source>
        <dbReference type="SAM" id="MobiDB-lite"/>
    </source>
</evidence>
<dbReference type="SUPFAM" id="SSF50729">
    <property type="entry name" value="PH domain-like"/>
    <property type="match status" value="2"/>
</dbReference>
<accession>A0ABM3MUU5</accession>
<feature type="region of interest" description="Disordered" evidence="1">
    <location>
        <begin position="685"/>
        <end position="721"/>
    </location>
</feature>
<sequence length="866" mass="95719">MADASPATSIIEGTVKFRDGKKWKSRWCVMRKLSPVADCVHIQLYKDLKERQKNGQTKASLSLQQYLGFESGFTLDKESNTLALLCEDVIPVLAFDTREILIQWKVKVQYNLGSSKEFAAVIISSPTSANIRPGPVRLHACGPRLALCASRPPEVLALWDVKLLRRYGMVDKRFCVEGGSRCAKGEGLFVFAAEGGRELTDILNGYSHDAQSRLSIASRSGSVLEKRFSDTSSCMDDCFNSSMRSVSPSWAPPTSQTMHCLSDLDTSLDSNGDEKFRRPTSLPRCASCIGKISHLTRSSTMGTPGSIMSPVWTMENIIEKRSDSDRASIYSRSSGSASEYSVPRSSCHLDKSFDSKRASPVACCTPTIPAKTSSTCQCWQQPKPCCCRKKTFSGPYENYDVPKTPMPLIQEHPIDSSTDVSSLYDTPKKLKCLLNGQSCNCSHIMSETKNEDNNQTIQNNNACDTSVNNNDMSIESHSNYVNVTPVTKKKVPQIDYGNYANVDLTATLEKFESSLQILRSAGFSQDELDALEDIPEHDDDISTATTNTVHPSAECCNDHLNYMHMEPLENSSSSNSNKNYSDNISRISHVSDPTQHSDSISTISTRRSSSADFTKRHEDDYGIHSQICFTPTVLRKASKNERINEGTLKKPLEIVEPTDKAFKVPELKSENMLVARIRDVVKIRRSSSVPSKSDKNRDSSSSNDSGVSTGSLKHHRGDFNEFEMPITNSRSSKKHIKCNKQMRMSLTPVHTPFPKSNSSDPLKNLTFQFEDGSALMKSNSCDVDTLTRRKRNTLDTDITARHSQLTNKSTSSGASDTSDYMESLSVSSFSSCDVSADRHAARPRSGKEYASIDRAALASVCDIGTN</sequence>
<evidence type="ECO:0000313" key="4">
    <source>
        <dbReference type="RefSeq" id="XP_052755128.1"/>
    </source>
</evidence>
<dbReference type="GeneID" id="113516035"/>
<dbReference type="Pfam" id="PF02174">
    <property type="entry name" value="IRS"/>
    <property type="match status" value="1"/>
</dbReference>
<feature type="region of interest" description="Disordered" evidence="1">
    <location>
        <begin position="567"/>
        <end position="614"/>
    </location>
</feature>
<dbReference type="RefSeq" id="XP_052755128.1">
    <property type="nucleotide sequence ID" value="XM_052899168.1"/>
</dbReference>
<organism evidence="3 4">
    <name type="scientific">Galleria mellonella</name>
    <name type="common">Greater wax moth</name>
    <dbReference type="NCBI Taxonomy" id="7137"/>
    <lineage>
        <taxon>Eukaryota</taxon>
        <taxon>Metazoa</taxon>
        <taxon>Ecdysozoa</taxon>
        <taxon>Arthropoda</taxon>
        <taxon>Hexapoda</taxon>
        <taxon>Insecta</taxon>
        <taxon>Pterygota</taxon>
        <taxon>Neoptera</taxon>
        <taxon>Endopterygota</taxon>
        <taxon>Lepidoptera</taxon>
        <taxon>Glossata</taxon>
        <taxon>Ditrysia</taxon>
        <taxon>Pyraloidea</taxon>
        <taxon>Pyralidae</taxon>
        <taxon>Galleriinae</taxon>
        <taxon>Galleria</taxon>
    </lineage>
</organism>
<proteinExistence type="predicted"/>
<feature type="compositionally biased region" description="Low complexity" evidence="1">
    <location>
        <begin position="327"/>
        <end position="341"/>
    </location>
</feature>
<gene>
    <name evidence="4 5" type="primary">LOC113516035</name>
</gene>
<dbReference type="InterPro" id="IPR002404">
    <property type="entry name" value="IRS_PTB"/>
</dbReference>
<feature type="region of interest" description="Disordered" evidence="1">
    <location>
        <begin position="830"/>
        <end position="849"/>
    </location>
</feature>
<dbReference type="InterPro" id="IPR037746">
    <property type="entry name" value="Dok-7"/>
</dbReference>
<reference evidence="4 5" key="1">
    <citation type="submission" date="2025-05" db="UniProtKB">
        <authorList>
            <consortium name="RefSeq"/>
        </authorList>
    </citation>
    <scope>IDENTIFICATION</scope>
    <source>
        <tissue evidence="4 5">Whole larvae</tissue>
    </source>
</reference>
<dbReference type="PANTHER" id="PTHR21636:SF2">
    <property type="entry name" value="PROTEIN DOK-7"/>
    <property type="match status" value="1"/>
</dbReference>
<dbReference type="Gene3D" id="2.30.29.30">
    <property type="entry name" value="Pleckstrin-homology domain (PH domain)/Phosphotyrosine-binding domain (PTB)"/>
    <property type="match status" value="2"/>
</dbReference>
<dbReference type="SMART" id="SM01244">
    <property type="entry name" value="IRS"/>
    <property type="match status" value="1"/>
</dbReference>
<evidence type="ECO:0000259" key="2">
    <source>
        <dbReference type="PROSITE" id="PS51064"/>
    </source>
</evidence>
<evidence type="ECO:0000313" key="3">
    <source>
        <dbReference type="Proteomes" id="UP001652740"/>
    </source>
</evidence>
<feature type="compositionally biased region" description="Low complexity" evidence="1">
    <location>
        <begin position="570"/>
        <end position="585"/>
    </location>
</feature>
<protein>
    <submittedName>
        <fullName evidence="4 5">Uncharacterized protein LOC113516035 isoform X1</fullName>
    </submittedName>
</protein>
<feature type="region of interest" description="Disordered" evidence="1">
    <location>
        <begin position="323"/>
        <end position="344"/>
    </location>
</feature>
<feature type="compositionally biased region" description="Polar residues" evidence="1">
    <location>
        <begin position="586"/>
        <end position="598"/>
    </location>
</feature>
<name>A0ABM3MUU5_GALME</name>
<dbReference type="PANTHER" id="PTHR21636">
    <property type="entry name" value="PROTEIN DOK-7"/>
    <property type="match status" value="1"/>
</dbReference>